<feature type="region of interest" description="Disordered" evidence="7">
    <location>
        <begin position="2836"/>
        <end position="2861"/>
    </location>
</feature>
<dbReference type="InterPro" id="IPR013333">
    <property type="entry name" value="Ryan_recept"/>
</dbReference>
<proteinExistence type="predicted"/>
<feature type="domain" description="MIR" evidence="9">
    <location>
        <begin position="104"/>
        <end position="159"/>
    </location>
</feature>
<feature type="domain" description="B30.2/SPRY" evidence="8">
    <location>
        <begin position="1388"/>
        <end position="1598"/>
    </location>
</feature>
<evidence type="ECO:0000259" key="8">
    <source>
        <dbReference type="PROSITE" id="PS50188"/>
    </source>
</evidence>
<dbReference type="STRING" id="8022.A0A060XQX6"/>
<dbReference type="InterPro" id="IPR016093">
    <property type="entry name" value="MIR_motif"/>
</dbReference>
<dbReference type="CDD" id="cd12878">
    <property type="entry name" value="SPRY2_RyR"/>
    <property type="match status" value="1"/>
</dbReference>
<feature type="region of interest" description="Disordered" evidence="7">
    <location>
        <begin position="1379"/>
        <end position="1411"/>
    </location>
</feature>
<dbReference type="Pfam" id="PF21119">
    <property type="entry name" value="RYDR_Jsol"/>
    <property type="match status" value="1"/>
</dbReference>
<feature type="domain" description="B30.2/SPRY" evidence="8">
    <location>
        <begin position="1057"/>
        <end position="1253"/>
    </location>
</feature>
<dbReference type="SUPFAM" id="SSF82109">
    <property type="entry name" value="MIR domain"/>
    <property type="match status" value="2"/>
</dbReference>
<dbReference type="EMBL" id="FR905903">
    <property type="protein sequence ID" value="CDQ82073.1"/>
    <property type="molecule type" value="Genomic_DNA"/>
</dbReference>
<dbReference type="InterPro" id="IPR035910">
    <property type="entry name" value="RyR/IP3R_RIH_dom_sf"/>
</dbReference>
<dbReference type="InterPro" id="IPR035764">
    <property type="entry name" value="SPRY2_RyR"/>
</dbReference>
<dbReference type="GO" id="GO:0005790">
    <property type="term" value="C:smooth endoplasmic reticulum"/>
    <property type="evidence" value="ECO:0007669"/>
    <property type="project" value="TreeGrafter"/>
</dbReference>
<dbReference type="InterPro" id="IPR001870">
    <property type="entry name" value="B30.2/SPRY"/>
</dbReference>
<evidence type="ECO:0000259" key="9">
    <source>
        <dbReference type="PROSITE" id="PS50919"/>
    </source>
</evidence>
<dbReference type="SMART" id="SM00449">
    <property type="entry name" value="SPRY"/>
    <property type="match status" value="3"/>
</dbReference>
<sequence>MAEGGDGEEEIQFLRTDDQVVLQCTASILKEQIKLCLSCEGFGNRLCFLETTSNAQNVPPDLAICCFILEQSLSVRALQEMLANTTELNEAVDLDKWSSQGGGHRTLLYGHAILLKHTHSSMYLSCLTTSRSLTDKLAFDVGLQEDSTGEACWWTIHPASKQRSEGEKVRVGDDLILVSVSSERYLHLSYASGELMVDASFMQTLWTMNPVMSGCELAEGFLTGGYVLRLFHGHMDECLAIPAAEQGDNQRRIAHYEGGAVCSHARSLWRLEPLRIGWSGGHMKWGQSFRVRHITTGRYLCLDEEKGLMVVDPEKANAKMSAFCFRISKEKVEVVKKRDVEGMGMPEIKYGESMCFVQHVSTGLWLTYASVDAKSARLGPLKRKAILHKEGHMDDALTVARSQTEEFQAARMIYNTAGLFTQFIKYGPSPLPLRLLPPLTYCYPSGGPDGPALMFDLMVSAVTLWLVLGKNKSSSGSPSLPMDSVVLSLQDLIFYFQPPEELEHEEKQTRLRSLKNRQNLFQEEGMITLVLDCIDRLNVYNTAAHFSEFAGEEAAESWKEIVNLLYELLASLIRGNRANCALFCDNLDWLVSKLDRLEASSGILEVLYCVLIESPEVLNIIQENHIKSIISLLDKHGRNHKVLDVLCSLCVCNGVAVRSNQNLITENLLPGRDLLLQSNIINYVTSVRPNIFLGTCGGSTQYKKWYFEVMVDHVKPFLTAQAFHLRVGWALTDGYSPYPGGGEGWGGNGVGDDLYSYAFDGLHLWSGRVPRHVATPNMHILAADDVVSCCLDLSVPSISFRINGHPVQGMFENFNLDGLFFPVVSFSAGVKVRFLLGGRHGDFKFLPPPGYAPCYEAVLPKDRLHIEPIKEYKHDVNGVRNLLGPTQSLSHTAFTPCPVDTAQIVLPPHLERIREKLAENSHELWAVTRIEQGWTYGSFRDDNQKLHPCLVGFQSLPEPERNYNLAMSVETLKTLLALGCHVGMGDEKAEENLKNIKMPKTYMMSSGYKPAPLDLNHVKLTPNQTNLVERLAENGHNVWARDRVHQGWTYSIVQDIMNKRNPRLVPYNLLDEKTKKTNRDTVCAAVRTLIGYGYNIEPPDQESSGHGEGHSRGDKIRVFRAERSYAVTQGKWYFEFEAVTVGEMRVGWARPSVRADTELGADELAYVFNGFKAQRWHVGNEPFGRIWLPGDVVGCMIDLVEQNIFFTLNGKMLISDSGSEMAFKDIDIGDGFIPVCSLGLSQVGRLNLGQNVSSLRYFTICGLQEGFEPFAINMKRDITMWFSKSLPQFIPIPTEHPHVDVSRVDGTVDNAPCLKLTHKTFGSQNANTDLLFLRLSMPVEFHETFKIMAGTTPLTRTLTIPEDQVLEVDPDSDFEVLKKSASRTEKEEEKEPSVPKDISVNGGENVKDASTEKSKKKGFLFKAKKAALTSPPVVPTMPRLTEEVVPDDRDDDDIILNTTTYYYSVRVIAGQEPSGVWVGWITPDYHQYDLHFDLSKVRNVTVTVGDDKGNIHDSMKRSNCYMVWGGEFSSSQQTRVSQEDFVIGCLIDLDTGLMTFTANGKEINTFYQVEPNTKLFPAVFVLPSSQNMLQVDLGKLKNIMPISAAMFRSERKNPVPQCPPRLDVQMLTPVIWSRMPNHFLSPEMGRANDRHGWMVECREPITMMALHIPEENRCIDILELSERMDLLKFHYHTLKLYGSVCALGNNRVAHALCSHVDESQLFYAIENTYLPGPMRSGYYDLLISIHLESAKRNRLMTNKEFIVPMTEETLSINLNSDTDKSHALPGVGLTTCLRPKLHFSPTGFVGADLDIYTLSPFIPLHVLKAKALTMLTEAVQDGGQAMRDPVGGSVEFHFVPILKLISTLLIMGVFDNEDVKHILKMIEPTVFSGEAEAAAQGEGDQTLALKERGLKHGEAEEQVGLEEGLLHMKLPESVKLQMCTLLQYFCDCELRHRVEAIIAFSDQFVSQLQANQRARYNELMLAYTMTAAETARKTLEFRSPPQEQVNMLMNLKNIAEDEDCPVPDEVRDALQAFHKNLLFHCSQSSSYFTLHVVEELDMSLKGRLLRMLDKLRHLRKKKVEEEKPEEENKPSTLQELITHTMVHWAQESFIQNPELVRLMFSLLHRQYDGLGELIRALPKAYTINAISIKDTMDLLECLGQIRSLLIVQMGPEEERLMIQSIGNIMSNKVFYQHPNLMRALGMHETVMEVMVNVLGGGDSKEIRFPRMVTNCCRFLCYFCRISRQNQRSMFDHLSYLLQNSGIGLGMRGSTPLDVAAASCIDNNELALALQEQDLEKVVKYLAGCGLQSCPQLLAKGYPDIGWNPCGGEKYLDFLRFAVFVNGESVEENANVVVRLLIRRPECFGPALRGEGGNGLLAAIEEAIKISEDPARDGPTVKKDRRFPGMFPGGEGQHEENKVHLGNAIMSFYSALIDLLGRCAPEMHLIQAGKGEALRIRAILRSLVPIEDLVGVISLSVQIPDFGKDNSIIEPKMSSSFVPDHKAPMVLFLDRVYGIDNQDFLLHVLEVGFLPDMRAAASLDTAAFCTTEMALALNRYLSLAVLPLINKCAFLFAGTDHRAIMIDSMLHTIYRLSRGRAFTKAQRDVIEECLMALCKNLRPSMLQHLLRRLVFDVPILNEYAKMPLKLLNNHYERCWKYYCLPNGWGNFGVSSEEELHLTRKLFWGIFESLAHKKFDAELFKIAMPCICAIAGAIPPDYVDASYSSKTEKKASVDAEGNFDPKPVETTNTIIPERLDGFINKYAEYTHDKWAFEKIQNNWTYGEMLDEDSKTHPMLRPYKTFSEKVRGTDKEIYRWPIKESVKAIIAWEWTLDQMREGEEAKTEQKKGARKISQTAQATYDPSHGYSPQPIEIPHMALSRELQSMAEQLAENYHNTWGRKKKMELQSKGGGSHPLLVPYDTLTAKEKARDREKAQELLKFLQLNGFAVTRGIKDMESDISSIEKRFAYGFLQKLLKWMEMAQEFIAHLEAVVSSGRVEKSPHEQEIKFFAKILLPLINQYFKNHSLYFLSTPAKVLGTGGHSSNKEKEMIAR</sequence>
<dbReference type="GO" id="GO:0042383">
    <property type="term" value="C:sarcolemma"/>
    <property type="evidence" value="ECO:0007669"/>
    <property type="project" value="TreeGrafter"/>
</dbReference>
<feature type="domain" description="MIR" evidence="9">
    <location>
        <begin position="219"/>
        <end position="274"/>
    </location>
</feature>
<dbReference type="Gene3D" id="2.60.120.920">
    <property type="match status" value="3"/>
</dbReference>
<evidence type="ECO:0000313" key="11">
    <source>
        <dbReference type="Proteomes" id="UP000193380"/>
    </source>
</evidence>
<dbReference type="FunFam" id="2.60.120.920:FF:000019">
    <property type="entry name" value="Ryanodine receptor 1 (skeletal)"/>
    <property type="match status" value="1"/>
</dbReference>
<keyword evidence="5" id="KW-0106">Calcium</keyword>
<dbReference type="FunFam" id="2.60.120.920:FF:000002">
    <property type="entry name" value="ryanodine receptor isoform X2"/>
    <property type="match status" value="1"/>
</dbReference>
<dbReference type="FunFam" id="2.80.10.50:FF:000009">
    <property type="entry name" value="Ryanodine receptor 1 (skeletal)"/>
    <property type="match status" value="1"/>
</dbReference>
<dbReference type="InterPro" id="IPR013320">
    <property type="entry name" value="ConA-like_dom_sf"/>
</dbReference>
<dbReference type="InterPro" id="IPR003032">
    <property type="entry name" value="Ryanodine_rcpt"/>
</dbReference>
<evidence type="ECO:0000256" key="2">
    <source>
        <dbReference type="ARBA" id="ARBA00022568"/>
    </source>
</evidence>
<dbReference type="InterPro" id="IPR035762">
    <property type="entry name" value="SPRY3_RyR"/>
</dbReference>
<dbReference type="InterPro" id="IPR036300">
    <property type="entry name" value="MIR_dom_sf"/>
</dbReference>
<reference evidence="10" key="1">
    <citation type="journal article" date="2014" name="Nat. Commun.">
        <title>The rainbow trout genome provides novel insights into evolution after whole-genome duplication in vertebrates.</title>
        <authorList>
            <person name="Berthelot C."/>
            <person name="Brunet F."/>
            <person name="Chalopin D."/>
            <person name="Juanchich A."/>
            <person name="Bernard M."/>
            <person name="Noel B."/>
            <person name="Bento P."/>
            <person name="Da Silva C."/>
            <person name="Labadie K."/>
            <person name="Alberti A."/>
            <person name="Aury J.M."/>
            <person name="Louis A."/>
            <person name="Dehais P."/>
            <person name="Bardou P."/>
            <person name="Montfort J."/>
            <person name="Klopp C."/>
            <person name="Cabau C."/>
            <person name="Gaspin C."/>
            <person name="Thorgaard G.H."/>
            <person name="Boussaha M."/>
            <person name="Quillet E."/>
            <person name="Guyomard R."/>
            <person name="Galiana D."/>
            <person name="Bobe J."/>
            <person name="Volff J.N."/>
            <person name="Genet C."/>
            <person name="Wincker P."/>
            <person name="Jaillon O."/>
            <person name="Roest Crollius H."/>
            <person name="Guiguen Y."/>
        </authorList>
    </citation>
    <scope>NUCLEOTIDE SEQUENCE [LARGE SCALE GENOMIC DNA]</scope>
</reference>
<comment type="subcellular location">
    <subcellularLocation>
        <location evidence="1">Sarcoplasmic reticulum membrane</location>
        <topology evidence="1">Multi-pass membrane protein</topology>
    </subcellularLocation>
</comment>
<dbReference type="GO" id="GO:0014808">
    <property type="term" value="P:release of sequestered calcium ion into cytosol by sarcoplasmic reticulum"/>
    <property type="evidence" value="ECO:0007669"/>
    <property type="project" value="TreeGrafter"/>
</dbReference>
<dbReference type="PROSITE" id="PS50919">
    <property type="entry name" value="MIR"/>
    <property type="match status" value="4"/>
</dbReference>
<keyword evidence="2" id="KW-0406">Ion transport</keyword>
<dbReference type="Proteomes" id="UP000193380">
    <property type="component" value="Unassembled WGS sequence"/>
</dbReference>
<evidence type="ECO:0000256" key="6">
    <source>
        <dbReference type="ARBA" id="ARBA00022951"/>
    </source>
</evidence>
<dbReference type="Gene3D" id="2.80.10.50">
    <property type="match status" value="2"/>
</dbReference>
<dbReference type="GO" id="GO:0033017">
    <property type="term" value="C:sarcoplasmic reticulum membrane"/>
    <property type="evidence" value="ECO:0007669"/>
    <property type="project" value="UniProtKB-SubCell"/>
</dbReference>
<feature type="domain" description="MIR" evidence="9">
    <location>
        <begin position="166"/>
        <end position="211"/>
    </location>
</feature>
<dbReference type="GO" id="GO:0005219">
    <property type="term" value="F:ryanodine-sensitive calcium-release channel activity"/>
    <property type="evidence" value="ECO:0007669"/>
    <property type="project" value="InterPro"/>
</dbReference>
<keyword evidence="3" id="KW-0407">Ion channel</keyword>
<organism evidence="10 11">
    <name type="scientific">Oncorhynchus mykiss</name>
    <name type="common">Rainbow trout</name>
    <name type="synonym">Salmo gairdneri</name>
    <dbReference type="NCBI Taxonomy" id="8022"/>
    <lineage>
        <taxon>Eukaryota</taxon>
        <taxon>Metazoa</taxon>
        <taxon>Chordata</taxon>
        <taxon>Craniata</taxon>
        <taxon>Vertebrata</taxon>
        <taxon>Euteleostomi</taxon>
        <taxon>Actinopterygii</taxon>
        <taxon>Neopterygii</taxon>
        <taxon>Teleostei</taxon>
        <taxon>Protacanthopterygii</taxon>
        <taxon>Salmoniformes</taxon>
        <taxon>Salmonidae</taxon>
        <taxon>Salmoninae</taxon>
        <taxon>Oncorhynchus</taxon>
    </lineage>
</organism>
<dbReference type="Pfam" id="PF00622">
    <property type="entry name" value="SPRY"/>
    <property type="match status" value="3"/>
</dbReference>
<dbReference type="Pfam" id="PF01365">
    <property type="entry name" value="RYDR_ITPR"/>
    <property type="match status" value="2"/>
</dbReference>
<dbReference type="Gene3D" id="1.10.490.160">
    <property type="match status" value="3"/>
</dbReference>
<keyword evidence="6" id="KW-0703">Sarcoplasmic reticulum</keyword>
<dbReference type="FunFam" id="2.80.10.50:FF:000006">
    <property type="entry name" value="Ryanodine receptor 2 (Cardiac)"/>
    <property type="match status" value="1"/>
</dbReference>
<keyword evidence="2" id="KW-0109">Calcium transport</keyword>
<keyword evidence="2" id="KW-0813">Transport</keyword>
<dbReference type="InterPro" id="IPR035761">
    <property type="entry name" value="SPRY1_RyR"/>
</dbReference>
<dbReference type="PaxDb" id="8022-A0A060XQX6"/>
<evidence type="ECO:0000256" key="3">
    <source>
        <dbReference type="ARBA" id="ARBA00022673"/>
    </source>
</evidence>
<dbReference type="InterPro" id="IPR015925">
    <property type="entry name" value="Ryanodine_IP3_receptor"/>
</dbReference>
<dbReference type="PROSITE" id="PS50188">
    <property type="entry name" value="B302_SPRY"/>
    <property type="match status" value="3"/>
</dbReference>
<dbReference type="Gene3D" id="1.25.10.30">
    <property type="entry name" value="IP3 receptor type 1 binding core, RIH domain"/>
    <property type="match status" value="1"/>
</dbReference>
<evidence type="ECO:0000313" key="10">
    <source>
        <dbReference type="EMBL" id="CDQ82073.1"/>
    </source>
</evidence>
<evidence type="ECO:0000256" key="4">
    <source>
        <dbReference type="ARBA" id="ARBA00022737"/>
    </source>
</evidence>
<dbReference type="CDD" id="cd12879">
    <property type="entry name" value="SPRY3_RyR"/>
    <property type="match status" value="1"/>
</dbReference>
<dbReference type="InterPro" id="IPR000699">
    <property type="entry name" value="RIH_dom"/>
</dbReference>
<dbReference type="PRINTS" id="PR00795">
    <property type="entry name" value="RYANODINER"/>
</dbReference>
<dbReference type="SMART" id="SM00472">
    <property type="entry name" value="MIR"/>
    <property type="match status" value="4"/>
</dbReference>
<dbReference type="CDD" id="cd12877">
    <property type="entry name" value="SPRY1_RyR"/>
    <property type="match status" value="1"/>
</dbReference>
<dbReference type="SUPFAM" id="SSF100909">
    <property type="entry name" value="IP3 receptor type 1 binding core, domain 2"/>
    <property type="match status" value="2"/>
</dbReference>
<evidence type="ECO:0000256" key="5">
    <source>
        <dbReference type="ARBA" id="ARBA00022837"/>
    </source>
</evidence>
<reference evidence="10" key="2">
    <citation type="submission" date="2014-03" db="EMBL/GenBank/DDBJ databases">
        <authorList>
            <person name="Genoscope - CEA"/>
        </authorList>
    </citation>
    <scope>NUCLEOTIDE SEQUENCE</scope>
</reference>
<dbReference type="InterPro" id="IPR048581">
    <property type="entry name" value="RYDR_Jsol"/>
</dbReference>
<evidence type="ECO:0000256" key="1">
    <source>
        <dbReference type="ARBA" id="ARBA00004326"/>
    </source>
</evidence>
<dbReference type="SUPFAM" id="SSF49899">
    <property type="entry name" value="Concanavalin A-like lectins/glucanases"/>
    <property type="match status" value="3"/>
</dbReference>
<evidence type="ECO:0000256" key="7">
    <source>
        <dbReference type="SAM" id="MobiDB-lite"/>
    </source>
</evidence>
<protein>
    <submittedName>
        <fullName evidence="10">Uncharacterized protein</fullName>
    </submittedName>
</protein>
<dbReference type="Pfam" id="PF02815">
    <property type="entry name" value="MIR"/>
    <property type="match status" value="1"/>
</dbReference>
<feature type="compositionally biased region" description="Basic and acidic residues" evidence="7">
    <location>
        <begin position="1379"/>
        <end position="1394"/>
    </location>
</feature>
<feature type="domain" description="MIR" evidence="9">
    <location>
        <begin position="280"/>
        <end position="338"/>
    </location>
</feature>
<dbReference type="GO" id="GO:0034704">
    <property type="term" value="C:calcium channel complex"/>
    <property type="evidence" value="ECO:0007669"/>
    <property type="project" value="TreeGrafter"/>
</dbReference>
<dbReference type="FunFam" id="2.60.120.920:FF:000003">
    <property type="entry name" value="ryanodine receptor isoform X2"/>
    <property type="match status" value="1"/>
</dbReference>
<dbReference type="PANTHER" id="PTHR46399">
    <property type="entry name" value="B30.2/SPRY DOMAIN-CONTAINING PROTEIN"/>
    <property type="match status" value="1"/>
</dbReference>
<dbReference type="Pfam" id="PF02026">
    <property type="entry name" value="RyR"/>
    <property type="match status" value="4"/>
</dbReference>
<gene>
    <name evidence="10" type="ORF">GSONMT00062806001</name>
</gene>
<dbReference type="Pfam" id="PF08709">
    <property type="entry name" value="Ins145_P3_rec"/>
    <property type="match status" value="1"/>
</dbReference>
<keyword evidence="4" id="KW-0677">Repeat</keyword>
<name>A0A060XQX6_ONCMY</name>
<dbReference type="InterPro" id="IPR003877">
    <property type="entry name" value="SPRY_dom"/>
</dbReference>
<dbReference type="InterPro" id="IPR014821">
    <property type="entry name" value="Ins145_P3_rcpt"/>
</dbReference>
<accession>A0A060XQX6</accession>
<dbReference type="GO" id="GO:0006941">
    <property type="term" value="P:striated muscle contraction"/>
    <property type="evidence" value="ECO:0007669"/>
    <property type="project" value="TreeGrafter"/>
</dbReference>
<keyword evidence="3" id="KW-0107">Calcium channel</keyword>
<dbReference type="PANTHER" id="PTHR46399:SF6">
    <property type="entry name" value="RYANODINE RECEPTOR 1 ISOFORM X1"/>
    <property type="match status" value="1"/>
</dbReference>
<dbReference type="InterPro" id="IPR043136">
    <property type="entry name" value="B30.2/SPRY_sf"/>
</dbReference>
<dbReference type="FunFam" id="1.10.490.160:FF:000001">
    <property type="entry name" value="Ryanodine receptor 2 (Cardiac)"/>
    <property type="match status" value="1"/>
</dbReference>
<dbReference type="GO" id="GO:0030018">
    <property type="term" value="C:Z disc"/>
    <property type="evidence" value="ECO:0007669"/>
    <property type="project" value="TreeGrafter"/>
</dbReference>
<feature type="domain" description="B30.2/SPRY" evidence="8">
    <location>
        <begin position="642"/>
        <end position="841"/>
    </location>
</feature>